<evidence type="ECO:0000259" key="1">
    <source>
        <dbReference type="Pfam" id="PF14336"/>
    </source>
</evidence>
<gene>
    <name evidence="2" type="ORF">ENL40_02535</name>
</gene>
<evidence type="ECO:0000313" key="2">
    <source>
        <dbReference type="EMBL" id="HHI00346.1"/>
    </source>
</evidence>
<accession>A0A7C5NT65</accession>
<protein>
    <submittedName>
        <fullName evidence="2">DUF4392 domain-containing protein</fullName>
    </submittedName>
</protein>
<dbReference type="Proteomes" id="UP000886217">
    <property type="component" value="Unassembled WGS sequence"/>
</dbReference>
<proteinExistence type="predicted"/>
<comment type="caution">
    <text evidence="2">The sequence shown here is derived from an EMBL/GenBank/DDBJ whole genome shotgun (WGS) entry which is preliminary data.</text>
</comment>
<reference evidence="2" key="1">
    <citation type="journal article" date="2020" name="mSystems">
        <title>Genome- and Community-Level Interaction Insights into Carbon Utilization and Element Cycling Functions of Hydrothermarchaeota in Hydrothermal Sediment.</title>
        <authorList>
            <person name="Zhou Z."/>
            <person name="Liu Y."/>
            <person name="Xu W."/>
            <person name="Pan J."/>
            <person name="Luo Z.H."/>
            <person name="Li M."/>
        </authorList>
    </citation>
    <scope>NUCLEOTIDE SEQUENCE [LARGE SCALE GENOMIC DNA]</scope>
    <source>
        <strain evidence="2">HyVt-93</strain>
    </source>
</reference>
<dbReference type="Gene3D" id="3.90.1640.20">
    <property type="entry name" value="TON_0340"/>
    <property type="match status" value="1"/>
</dbReference>
<dbReference type="PANTHER" id="PTHR32022">
    <property type="entry name" value="D-GLUTAMATE CYCLASE, MITOCHONDRIAL"/>
    <property type="match status" value="1"/>
</dbReference>
<feature type="domain" description="D-glutamate cyclase-like C-terminal" evidence="1">
    <location>
        <begin position="3"/>
        <end position="262"/>
    </location>
</feature>
<dbReference type="PANTHER" id="PTHR32022:SF10">
    <property type="entry name" value="D-GLUTAMATE CYCLASE, MITOCHONDRIAL"/>
    <property type="match status" value="1"/>
</dbReference>
<dbReference type="InterPro" id="IPR025504">
    <property type="entry name" value="GLUCM_C"/>
</dbReference>
<name>A0A7C5NT65_THELI</name>
<dbReference type="EMBL" id="DRTU01000102">
    <property type="protein sequence ID" value="HHI00346.1"/>
    <property type="molecule type" value="Genomic_DNA"/>
</dbReference>
<dbReference type="Pfam" id="PF14336">
    <property type="entry name" value="GLUCM-like_C"/>
    <property type="match status" value="1"/>
</dbReference>
<sequence>MIAHLINTDVYGRSVIRLYLEYRERDFDFLSNATSLFLENIDRVLIVSCFPIPPMQIAETDGPPGALALYRTVEKLGGKAEILTCKKIQEALKDFKIDFAQTPSIENYSLLISVETPGRAKDGKYYSMSALEIEVSPFDELFLKARELGIPTIGIGDGGNEIGMGNIRDLVCKHIKFGEKIGSVVEVDSLVISAVSNWGAYGLIAQASIELGKNMIESWSEEEEKVLKALVSSGVIDGVTKKPELSVDGVPLEVHKSFLTLLNSIVENKIR</sequence>
<dbReference type="AlphaFoldDB" id="A0A7C5NT65"/>
<organism evidence="2">
    <name type="scientific">Thermococcus litoralis</name>
    <dbReference type="NCBI Taxonomy" id="2265"/>
    <lineage>
        <taxon>Archaea</taxon>
        <taxon>Methanobacteriati</taxon>
        <taxon>Methanobacteriota</taxon>
        <taxon>Thermococci</taxon>
        <taxon>Thermococcales</taxon>
        <taxon>Thermococcaceae</taxon>
        <taxon>Thermococcus</taxon>
    </lineage>
</organism>